<accession>A0A921G9Q2</accession>
<sequence>MKKILLFGEPLIRITPLNSEKINDSTKTTMFYGGSEINIARTLAGFCQSSKVFTALPNNEIGKSFLKFMKQNQIDTSSICLTGERIGLYYLENGYGVRNSDVYYDRKYTSINEIDEKSLNINKIFEDVTHFHFSGITVAISASVRKILHLLLEEAR</sequence>
<evidence type="ECO:0000256" key="3">
    <source>
        <dbReference type="ARBA" id="ARBA00022777"/>
    </source>
</evidence>
<feature type="domain" description="Carbohydrate kinase PfkB" evidence="4">
    <location>
        <begin position="1"/>
        <end position="139"/>
    </location>
</feature>
<organism evidence="5 6">
    <name type="scientific">Thomasclavelia spiroformis</name>
    <dbReference type="NCBI Taxonomy" id="29348"/>
    <lineage>
        <taxon>Bacteria</taxon>
        <taxon>Bacillati</taxon>
        <taxon>Bacillota</taxon>
        <taxon>Erysipelotrichia</taxon>
        <taxon>Erysipelotrichales</taxon>
        <taxon>Coprobacillaceae</taxon>
        <taxon>Thomasclavelia</taxon>
    </lineage>
</organism>
<protein>
    <submittedName>
        <fullName evidence="5">PfkB family carbohydrate kinase</fullName>
    </submittedName>
</protein>
<evidence type="ECO:0000313" key="6">
    <source>
        <dbReference type="Proteomes" id="UP000749320"/>
    </source>
</evidence>
<proteinExistence type="inferred from homology"/>
<dbReference type="InterPro" id="IPR052700">
    <property type="entry name" value="Carb_kinase_PfkB-like"/>
</dbReference>
<evidence type="ECO:0000256" key="2">
    <source>
        <dbReference type="ARBA" id="ARBA00022679"/>
    </source>
</evidence>
<comment type="caution">
    <text evidence="5">The sequence shown here is derived from an EMBL/GenBank/DDBJ whole genome shotgun (WGS) entry which is preliminary data.</text>
</comment>
<evidence type="ECO:0000256" key="1">
    <source>
        <dbReference type="ARBA" id="ARBA00010688"/>
    </source>
</evidence>
<dbReference type="Proteomes" id="UP000749320">
    <property type="component" value="Unassembled WGS sequence"/>
</dbReference>
<gene>
    <name evidence="5" type="ORF">K8V91_04835</name>
</gene>
<dbReference type="GO" id="GO:0016301">
    <property type="term" value="F:kinase activity"/>
    <property type="evidence" value="ECO:0007669"/>
    <property type="project" value="UniProtKB-KW"/>
</dbReference>
<dbReference type="SUPFAM" id="SSF53613">
    <property type="entry name" value="Ribokinase-like"/>
    <property type="match status" value="1"/>
</dbReference>
<evidence type="ECO:0000313" key="5">
    <source>
        <dbReference type="EMBL" id="HJF40231.1"/>
    </source>
</evidence>
<dbReference type="AlphaFoldDB" id="A0A921G9Q2"/>
<dbReference type="Pfam" id="PF00294">
    <property type="entry name" value="PfkB"/>
    <property type="match status" value="1"/>
</dbReference>
<evidence type="ECO:0000259" key="4">
    <source>
        <dbReference type="Pfam" id="PF00294"/>
    </source>
</evidence>
<name>A0A921G9Q2_9FIRM</name>
<dbReference type="PANTHER" id="PTHR43320:SF2">
    <property type="entry name" value="2-DEHYDRO-3-DEOXYGLUCONOKINASE_2-DEHYDRO-3-DEOXYGALACTONOKINASE"/>
    <property type="match status" value="1"/>
</dbReference>
<keyword evidence="3 5" id="KW-0418">Kinase</keyword>
<dbReference type="Gene3D" id="3.40.1190.20">
    <property type="match status" value="1"/>
</dbReference>
<comment type="similarity">
    <text evidence="1">Belongs to the carbohydrate kinase PfkB family.</text>
</comment>
<dbReference type="PANTHER" id="PTHR43320">
    <property type="entry name" value="SUGAR KINASE"/>
    <property type="match status" value="1"/>
</dbReference>
<reference evidence="5" key="1">
    <citation type="journal article" date="2021" name="PeerJ">
        <title>Extensive microbial diversity within the chicken gut microbiome revealed by metagenomics and culture.</title>
        <authorList>
            <person name="Gilroy R."/>
            <person name="Ravi A."/>
            <person name="Getino M."/>
            <person name="Pursley I."/>
            <person name="Horton D.L."/>
            <person name="Alikhan N.F."/>
            <person name="Baker D."/>
            <person name="Gharbi K."/>
            <person name="Hall N."/>
            <person name="Watson M."/>
            <person name="Adriaenssens E.M."/>
            <person name="Foster-Nyarko E."/>
            <person name="Jarju S."/>
            <person name="Secka A."/>
            <person name="Antonio M."/>
            <person name="Oren A."/>
            <person name="Chaudhuri R.R."/>
            <person name="La Ragione R."/>
            <person name="Hildebrand F."/>
            <person name="Pallen M.J."/>
        </authorList>
    </citation>
    <scope>NUCLEOTIDE SEQUENCE</scope>
    <source>
        <strain evidence="5">CHK193-16274</strain>
    </source>
</reference>
<dbReference type="InterPro" id="IPR011611">
    <property type="entry name" value="PfkB_dom"/>
</dbReference>
<feature type="non-terminal residue" evidence="5">
    <location>
        <position position="156"/>
    </location>
</feature>
<keyword evidence="2" id="KW-0808">Transferase</keyword>
<reference evidence="5" key="2">
    <citation type="submission" date="2021-09" db="EMBL/GenBank/DDBJ databases">
        <authorList>
            <person name="Gilroy R."/>
        </authorList>
    </citation>
    <scope>NUCLEOTIDE SEQUENCE</scope>
    <source>
        <strain evidence="5">CHK193-16274</strain>
    </source>
</reference>
<dbReference type="EMBL" id="DYWV01000163">
    <property type="protein sequence ID" value="HJF40231.1"/>
    <property type="molecule type" value="Genomic_DNA"/>
</dbReference>
<dbReference type="InterPro" id="IPR029056">
    <property type="entry name" value="Ribokinase-like"/>
</dbReference>